<evidence type="ECO:0000259" key="1">
    <source>
        <dbReference type="Pfam" id="PF02210"/>
    </source>
</evidence>
<dbReference type="GeneID" id="20202160"/>
<evidence type="ECO:0000313" key="4">
    <source>
        <dbReference type="Proteomes" id="UP000015101"/>
    </source>
</evidence>
<sequence length="106" mass="11981">METMYNNRDDVNGDGDDVKYTLDEQGGKLEIDRILDQESMGATGRDYHMGPCSSFNSLVFGGLSHKIYNNHKIVKHRFSGCIRKLNIDGKHPIIPPKYFAVSTCEE</sequence>
<dbReference type="CTD" id="20202160"/>
<dbReference type="KEGG" id="hro:HELRODRAFT_167978"/>
<dbReference type="Pfam" id="PF02210">
    <property type="entry name" value="Laminin_G_2"/>
    <property type="match status" value="1"/>
</dbReference>
<feature type="domain" description="Laminin G" evidence="1">
    <location>
        <begin position="18"/>
        <end position="90"/>
    </location>
</feature>
<dbReference type="AlphaFoldDB" id="T1F010"/>
<reference evidence="4" key="1">
    <citation type="submission" date="2012-12" db="EMBL/GenBank/DDBJ databases">
        <authorList>
            <person name="Hellsten U."/>
            <person name="Grimwood J."/>
            <person name="Chapman J.A."/>
            <person name="Shapiro H."/>
            <person name="Aerts A."/>
            <person name="Otillar R.P."/>
            <person name="Terry A.Y."/>
            <person name="Boore J.L."/>
            <person name="Simakov O."/>
            <person name="Marletaz F."/>
            <person name="Cho S.-J."/>
            <person name="Edsinger-Gonzales E."/>
            <person name="Havlak P."/>
            <person name="Kuo D.-H."/>
            <person name="Larsson T."/>
            <person name="Lv J."/>
            <person name="Arendt D."/>
            <person name="Savage R."/>
            <person name="Osoegawa K."/>
            <person name="de Jong P."/>
            <person name="Lindberg D.R."/>
            <person name="Seaver E.C."/>
            <person name="Weisblat D.A."/>
            <person name="Putnam N.H."/>
            <person name="Grigoriev I.V."/>
            <person name="Rokhsar D.S."/>
        </authorList>
    </citation>
    <scope>NUCLEOTIDE SEQUENCE</scope>
</reference>
<name>T1F010_HELRO</name>
<dbReference type="InParanoid" id="T1F010"/>
<keyword evidence="4" id="KW-1185">Reference proteome</keyword>
<reference evidence="3" key="3">
    <citation type="submission" date="2015-06" db="UniProtKB">
        <authorList>
            <consortium name="EnsemblMetazoa"/>
        </authorList>
    </citation>
    <scope>IDENTIFICATION</scope>
</reference>
<dbReference type="EMBL" id="AMQM01002879">
    <property type="status" value="NOT_ANNOTATED_CDS"/>
    <property type="molecule type" value="Genomic_DNA"/>
</dbReference>
<evidence type="ECO:0000313" key="3">
    <source>
        <dbReference type="EnsemblMetazoa" id="HelroP167978"/>
    </source>
</evidence>
<dbReference type="RefSeq" id="XP_009011934.1">
    <property type="nucleotide sequence ID" value="XM_009013686.1"/>
</dbReference>
<dbReference type="OrthoDB" id="10603981at2759"/>
<dbReference type="HOGENOM" id="CLU_2226010_0_0_1"/>
<proteinExistence type="predicted"/>
<dbReference type="Proteomes" id="UP000015101">
    <property type="component" value="Unassembled WGS sequence"/>
</dbReference>
<organism evidence="3 4">
    <name type="scientific">Helobdella robusta</name>
    <name type="common">Californian leech</name>
    <dbReference type="NCBI Taxonomy" id="6412"/>
    <lineage>
        <taxon>Eukaryota</taxon>
        <taxon>Metazoa</taxon>
        <taxon>Spiralia</taxon>
        <taxon>Lophotrochozoa</taxon>
        <taxon>Annelida</taxon>
        <taxon>Clitellata</taxon>
        <taxon>Hirudinea</taxon>
        <taxon>Rhynchobdellida</taxon>
        <taxon>Glossiphoniidae</taxon>
        <taxon>Helobdella</taxon>
    </lineage>
</organism>
<dbReference type="EMBL" id="KB095905">
    <property type="protein sequence ID" value="ESO10120.1"/>
    <property type="molecule type" value="Genomic_DNA"/>
</dbReference>
<dbReference type="EnsemblMetazoa" id="HelroT167978">
    <property type="protein sequence ID" value="HelroP167978"/>
    <property type="gene ID" value="HelroG167978"/>
</dbReference>
<reference evidence="2 4" key="2">
    <citation type="journal article" date="2013" name="Nature">
        <title>Insights into bilaterian evolution from three spiralian genomes.</title>
        <authorList>
            <person name="Simakov O."/>
            <person name="Marletaz F."/>
            <person name="Cho S.J."/>
            <person name="Edsinger-Gonzales E."/>
            <person name="Havlak P."/>
            <person name="Hellsten U."/>
            <person name="Kuo D.H."/>
            <person name="Larsson T."/>
            <person name="Lv J."/>
            <person name="Arendt D."/>
            <person name="Savage R."/>
            <person name="Osoegawa K."/>
            <person name="de Jong P."/>
            <person name="Grimwood J."/>
            <person name="Chapman J.A."/>
            <person name="Shapiro H."/>
            <person name="Aerts A."/>
            <person name="Otillar R.P."/>
            <person name="Terry A.Y."/>
            <person name="Boore J.L."/>
            <person name="Grigoriev I.V."/>
            <person name="Lindberg D.R."/>
            <person name="Seaver E.C."/>
            <person name="Weisblat D.A."/>
            <person name="Putnam N.H."/>
            <person name="Rokhsar D.S."/>
        </authorList>
    </citation>
    <scope>NUCLEOTIDE SEQUENCE</scope>
</reference>
<dbReference type="SUPFAM" id="SSF49899">
    <property type="entry name" value="Concanavalin A-like lectins/glucanases"/>
    <property type="match status" value="1"/>
</dbReference>
<dbReference type="InterPro" id="IPR001791">
    <property type="entry name" value="Laminin_G"/>
</dbReference>
<gene>
    <name evidence="3" type="primary">20202160</name>
    <name evidence="2" type="ORF">HELRODRAFT_167978</name>
</gene>
<protein>
    <recommendedName>
        <fullName evidence="1">Laminin G domain-containing protein</fullName>
    </recommendedName>
</protein>
<dbReference type="EMBL" id="AMQM01002878">
    <property type="status" value="NOT_ANNOTATED_CDS"/>
    <property type="molecule type" value="Genomic_DNA"/>
</dbReference>
<dbReference type="Gene3D" id="2.60.120.200">
    <property type="match status" value="1"/>
</dbReference>
<evidence type="ECO:0000313" key="2">
    <source>
        <dbReference type="EMBL" id="ESO10120.1"/>
    </source>
</evidence>
<dbReference type="InterPro" id="IPR013320">
    <property type="entry name" value="ConA-like_dom_sf"/>
</dbReference>
<accession>T1F010</accession>